<organism evidence="1 2">
    <name type="scientific">Spiroplasma ixodetis</name>
    <dbReference type="NCBI Taxonomy" id="2141"/>
    <lineage>
        <taxon>Bacteria</taxon>
        <taxon>Bacillati</taxon>
        <taxon>Mycoplasmatota</taxon>
        <taxon>Mollicutes</taxon>
        <taxon>Entomoplasmatales</taxon>
        <taxon>Spiroplasmataceae</taxon>
        <taxon>Spiroplasma</taxon>
    </lineage>
</organism>
<dbReference type="Proteomes" id="UP001163387">
    <property type="component" value="Chromosome"/>
</dbReference>
<evidence type="ECO:0000313" key="1">
    <source>
        <dbReference type="EMBL" id="BDT02949.1"/>
    </source>
</evidence>
<accession>A0ABM8BSX0</accession>
<evidence type="ECO:0008006" key="3">
    <source>
        <dbReference type="Google" id="ProtNLM"/>
    </source>
</evidence>
<sequence length="139" mass="16288">MKKYSKLAPNVIKQILKYFADDKKYRDVCDTFIEDLISNSTVCRTYQKFELPKANIPKILLQPNQTLYINIDDGHRKFKFNEKHNTKNCKKCSMRLIVFCTGKKKNGKLIKAFLPLCTIFKSYHINAEKSLSTNFSPHF</sequence>
<reference evidence="1 2" key="1">
    <citation type="journal article" date="2022" name="Front. Microbiol.">
        <title>Male-killing mechanisms vary between Spiroplasma species.</title>
        <authorList>
            <person name="Arai H."/>
            <person name="Inoue M."/>
            <person name="Kageyama D."/>
        </authorList>
    </citation>
    <scope>NUCLEOTIDE SEQUENCE [LARGE SCALE GENOMIC DNA]</scope>
    <source>
        <strain evidence="2">sHm</strain>
    </source>
</reference>
<evidence type="ECO:0000313" key="2">
    <source>
        <dbReference type="Proteomes" id="UP001163387"/>
    </source>
</evidence>
<proteinExistence type="predicted"/>
<dbReference type="EMBL" id="AP026933">
    <property type="protein sequence ID" value="BDT02949.1"/>
    <property type="molecule type" value="Genomic_DNA"/>
</dbReference>
<protein>
    <recommendedName>
        <fullName evidence="3">Transposase</fullName>
    </recommendedName>
</protein>
<name>A0ABM8BSX0_9MOLU</name>
<keyword evidence="2" id="KW-1185">Reference proteome</keyword>
<gene>
    <name evidence="1" type="ORF">SHM_05950</name>
</gene>